<comment type="caution">
    <text evidence="5">The sequence shown here is derived from an EMBL/GenBank/DDBJ whole genome shotgun (WGS) entry which is preliminary data.</text>
</comment>
<organism evidence="5 6">
    <name type="scientific">Andalucia godoyi</name>
    <name type="common">Flagellate</name>
    <dbReference type="NCBI Taxonomy" id="505711"/>
    <lineage>
        <taxon>Eukaryota</taxon>
        <taxon>Discoba</taxon>
        <taxon>Jakobida</taxon>
        <taxon>Andalucina</taxon>
        <taxon>Andaluciidae</taxon>
        <taxon>Andalucia</taxon>
    </lineage>
</organism>
<dbReference type="Pfam" id="PF13181">
    <property type="entry name" value="TPR_8"/>
    <property type="match status" value="1"/>
</dbReference>
<protein>
    <submittedName>
        <fullName evidence="5">Mitochondrial tetratricopeptide repeat (TPR) domain-containing protein</fullName>
    </submittedName>
</protein>
<feature type="coiled-coil region" evidence="4">
    <location>
        <begin position="435"/>
        <end position="493"/>
    </location>
</feature>
<evidence type="ECO:0000256" key="1">
    <source>
        <dbReference type="ARBA" id="ARBA00022737"/>
    </source>
</evidence>
<evidence type="ECO:0000256" key="2">
    <source>
        <dbReference type="ARBA" id="ARBA00022803"/>
    </source>
</evidence>
<evidence type="ECO:0000313" key="6">
    <source>
        <dbReference type="Proteomes" id="UP000799049"/>
    </source>
</evidence>
<dbReference type="PANTHER" id="PTHR44858:SF1">
    <property type="entry name" value="UDP-N-ACETYLGLUCOSAMINE--PEPTIDE N-ACETYLGLUCOSAMINYLTRANSFERASE SPINDLY-RELATED"/>
    <property type="match status" value="1"/>
</dbReference>
<dbReference type="PROSITE" id="PS50005">
    <property type="entry name" value="TPR"/>
    <property type="match status" value="1"/>
</dbReference>
<feature type="repeat" description="TPR" evidence="3">
    <location>
        <begin position="93"/>
        <end position="126"/>
    </location>
</feature>
<dbReference type="AlphaFoldDB" id="A0A8K0AHU2"/>
<dbReference type="Gene3D" id="1.25.40.10">
    <property type="entry name" value="Tetratricopeptide repeat domain"/>
    <property type="match status" value="1"/>
</dbReference>
<evidence type="ECO:0000256" key="3">
    <source>
        <dbReference type="PROSITE-ProRule" id="PRU00339"/>
    </source>
</evidence>
<dbReference type="InterPro" id="IPR050498">
    <property type="entry name" value="Ycf3"/>
</dbReference>
<dbReference type="InterPro" id="IPR019734">
    <property type="entry name" value="TPR_rpt"/>
</dbReference>
<proteinExistence type="predicted"/>
<dbReference type="SMART" id="SM00028">
    <property type="entry name" value="TPR"/>
    <property type="match status" value="4"/>
</dbReference>
<name>A0A8K0AHU2_ANDGO</name>
<keyword evidence="6" id="KW-1185">Reference proteome</keyword>
<keyword evidence="2 3" id="KW-0802">TPR repeat</keyword>
<dbReference type="PANTHER" id="PTHR44858">
    <property type="entry name" value="TETRATRICOPEPTIDE REPEAT PROTEIN 6"/>
    <property type="match status" value="1"/>
</dbReference>
<keyword evidence="1" id="KW-0677">Repeat</keyword>
<accession>A0A8K0AHU2</accession>
<reference evidence="5" key="1">
    <citation type="submission" date="2019-09" db="EMBL/GenBank/DDBJ databases">
        <title>The Mitochondrial Proteome of the Jakobid, Andalucia godoyi, a Protist With the Most Gene-Rich and Bacteria-Like Mitochondrial Genome.</title>
        <authorList>
            <person name="Gray M.W."/>
            <person name="Burger G."/>
            <person name="Derelle R."/>
            <person name="Klimes V."/>
            <person name="Leger M."/>
            <person name="Sarrasin M."/>
            <person name="Vlcek C."/>
            <person name="Roger A.J."/>
            <person name="Elias M."/>
            <person name="Lang B.F."/>
        </authorList>
    </citation>
    <scope>NUCLEOTIDE SEQUENCE</scope>
    <source>
        <strain evidence="5">And28</strain>
    </source>
</reference>
<dbReference type="Proteomes" id="UP000799049">
    <property type="component" value="Unassembled WGS sequence"/>
</dbReference>
<dbReference type="SUPFAM" id="SSF48452">
    <property type="entry name" value="TPR-like"/>
    <property type="match status" value="1"/>
</dbReference>
<sequence>MTSSTGFLSTTTTKKNASFRPLTNSTSRELLASYTQSVQGKYNTGIATRSFVTASTAAQISQAHSFLLSGDGDAAIAIVQGILRSFHDPSLDAELLMLLGDAQLQVGEVERCVESFTAALQSEPMLPHAYRGRAKAYEKLGKFENAVSEWRKVGQVDDYSVDDCVAYANSLLACSSFRASGRSIEHGAVEEEDVTQRNDALAQMGKQAVGLYSKAIGMEPSIPGLYFYRAHALHQIGLDSEAEKDLVYIRSSFPNFVDQYVREGTVDSLRAALMLLEERDPRTIITKYKLADMLMQDLLASSDAQEANGAEGGGALGLVHEVLSLFSTVLDRMPGGFVVRPSTLYANRGAIYSRFLGDNDRARTEFQSALEMAEQEGEAAAETRESAVLALISLAVKYTDVVSIANSRGIPGKDASMAFVRAVMEKSVAALLKFRSELDFRIQDAKTQIEETEAASAADESMKPRVSELQEAAAALLAECADLEANIAQITGRGISVSMPVNAFGEAAAQLLLRSVVSRHHVAVSSEQENHGAVLRMVEFAIRAYLEHPEGPSVLGPVADDFKSSIAAVQEKRDAAIQALRDAKDPKKKKKK</sequence>
<dbReference type="OrthoDB" id="2017782at2759"/>
<keyword evidence="4" id="KW-0175">Coiled coil</keyword>
<dbReference type="Pfam" id="PF13432">
    <property type="entry name" value="TPR_16"/>
    <property type="match status" value="1"/>
</dbReference>
<dbReference type="InterPro" id="IPR011990">
    <property type="entry name" value="TPR-like_helical_dom_sf"/>
</dbReference>
<evidence type="ECO:0000313" key="5">
    <source>
        <dbReference type="EMBL" id="KAF0853160.1"/>
    </source>
</evidence>
<gene>
    <name evidence="5" type="ORF">ANDGO_02233</name>
</gene>
<evidence type="ECO:0000256" key="4">
    <source>
        <dbReference type="SAM" id="Coils"/>
    </source>
</evidence>
<dbReference type="EMBL" id="VRVR01000001">
    <property type="protein sequence ID" value="KAF0853160.1"/>
    <property type="molecule type" value="Genomic_DNA"/>
</dbReference>